<protein>
    <submittedName>
        <fullName evidence="12">RIB43A domain with coiled-coils 2</fullName>
    </submittedName>
</protein>
<dbReference type="Proteomes" id="UP000472272">
    <property type="component" value="Chromosome 5"/>
</dbReference>
<comment type="subunit">
    <text evidence="9">Microtubule inner protein component of sperm flagellar doublet microtubules.</text>
</comment>
<feature type="coiled-coil region" evidence="10">
    <location>
        <begin position="398"/>
        <end position="432"/>
    </location>
</feature>
<dbReference type="OMA" id="HRAAEMK"/>
<dbReference type="GO" id="GO:0160111">
    <property type="term" value="C:axonemal A tubule inner sheath"/>
    <property type="evidence" value="ECO:0007669"/>
    <property type="project" value="Ensembl"/>
</dbReference>
<evidence type="ECO:0000256" key="8">
    <source>
        <dbReference type="ARBA" id="ARBA00023273"/>
    </source>
</evidence>
<evidence type="ECO:0000256" key="7">
    <source>
        <dbReference type="ARBA" id="ARBA00023212"/>
    </source>
</evidence>
<reference evidence="12 13" key="1">
    <citation type="journal article" date="2019" name="Proc. Natl. Acad. Sci. U.S.A.">
        <title>Regulatory changes in pterin and carotenoid genes underlie balanced color polymorphisms in the wall lizard.</title>
        <authorList>
            <person name="Andrade P."/>
            <person name="Pinho C."/>
            <person name="Perez I de Lanuza G."/>
            <person name="Afonso S."/>
            <person name="Brejcha J."/>
            <person name="Rubin C.J."/>
            <person name="Wallerman O."/>
            <person name="Pereira P."/>
            <person name="Sabatino S.J."/>
            <person name="Bellati A."/>
            <person name="Pellitteri-Rosa D."/>
            <person name="Bosakova Z."/>
            <person name="Bunikis I."/>
            <person name="Carretero M.A."/>
            <person name="Feiner N."/>
            <person name="Marsik P."/>
            <person name="Pauperio F."/>
            <person name="Salvi D."/>
            <person name="Soler L."/>
            <person name="While G.M."/>
            <person name="Uller T."/>
            <person name="Font E."/>
            <person name="Andersson L."/>
            <person name="Carneiro M."/>
        </authorList>
    </citation>
    <scope>NUCLEOTIDE SEQUENCE</scope>
</reference>
<comment type="subcellular location">
    <subcellularLocation>
        <location evidence="1">Cytoplasm</location>
        <location evidence="1">Cytoskeleton</location>
        <location evidence="1">Flagellum axoneme</location>
    </subcellularLocation>
</comment>
<dbReference type="RefSeq" id="XP_028584477.1">
    <property type="nucleotide sequence ID" value="XM_028728644.1"/>
</dbReference>
<feature type="region of interest" description="Disordered" evidence="11">
    <location>
        <begin position="1"/>
        <end position="65"/>
    </location>
</feature>
<dbReference type="AlphaFoldDB" id="A0A670HRN9"/>
<organism evidence="12 13">
    <name type="scientific">Podarcis muralis</name>
    <name type="common">Wall lizard</name>
    <name type="synonym">Lacerta muralis</name>
    <dbReference type="NCBI Taxonomy" id="64176"/>
    <lineage>
        <taxon>Eukaryota</taxon>
        <taxon>Metazoa</taxon>
        <taxon>Chordata</taxon>
        <taxon>Craniata</taxon>
        <taxon>Vertebrata</taxon>
        <taxon>Euteleostomi</taxon>
        <taxon>Lepidosauria</taxon>
        <taxon>Squamata</taxon>
        <taxon>Bifurcata</taxon>
        <taxon>Unidentata</taxon>
        <taxon>Episquamata</taxon>
        <taxon>Laterata</taxon>
        <taxon>Lacertibaenia</taxon>
        <taxon>Lacertidae</taxon>
        <taxon>Podarcis</taxon>
    </lineage>
</organism>
<dbReference type="GO" id="GO:0030317">
    <property type="term" value="P:flagellated sperm motility"/>
    <property type="evidence" value="ECO:0007669"/>
    <property type="project" value="Ensembl"/>
</dbReference>
<evidence type="ECO:0000313" key="12">
    <source>
        <dbReference type="Ensembl" id="ENSPMRP00000001885.1"/>
    </source>
</evidence>
<dbReference type="PANTHER" id="PTHR14517">
    <property type="entry name" value="RIB43A-RELATED"/>
    <property type="match status" value="1"/>
</dbReference>
<dbReference type="RefSeq" id="XP_028584478.1">
    <property type="nucleotide sequence ID" value="XM_028728645.1"/>
</dbReference>
<keyword evidence="3" id="KW-0963">Cytoplasm</keyword>
<evidence type="ECO:0000256" key="9">
    <source>
        <dbReference type="ARBA" id="ARBA00046435"/>
    </source>
</evidence>
<keyword evidence="4" id="KW-0282">Flagellum</keyword>
<evidence type="ECO:0000256" key="6">
    <source>
        <dbReference type="ARBA" id="ARBA00023069"/>
    </source>
</evidence>
<keyword evidence="8" id="KW-0966">Cell projection</keyword>
<accession>A0A670HRN9</accession>
<comment type="similarity">
    <text evidence="2">Belongs to the RIB43A family.</text>
</comment>
<dbReference type="GeneID" id="114596860"/>
<feature type="compositionally biased region" description="Low complexity" evidence="11">
    <location>
        <begin position="113"/>
        <end position="128"/>
    </location>
</feature>
<dbReference type="OrthoDB" id="429119at2759"/>
<dbReference type="PANTHER" id="PTHR14517:SF10">
    <property type="entry name" value="RIB43A-LIKE WITH COILED-COILS PROTEIN 2"/>
    <property type="match status" value="1"/>
</dbReference>
<proteinExistence type="inferred from homology"/>
<evidence type="ECO:0000256" key="11">
    <source>
        <dbReference type="SAM" id="MobiDB-lite"/>
    </source>
</evidence>
<dbReference type="GO" id="GO:0036126">
    <property type="term" value="C:sperm flagellum"/>
    <property type="evidence" value="ECO:0007669"/>
    <property type="project" value="Ensembl"/>
</dbReference>
<evidence type="ECO:0000256" key="10">
    <source>
        <dbReference type="SAM" id="Coils"/>
    </source>
</evidence>
<keyword evidence="5 10" id="KW-0175">Coiled coil</keyword>
<keyword evidence="7" id="KW-0206">Cytoskeleton</keyword>
<reference evidence="12" key="3">
    <citation type="submission" date="2025-09" db="UniProtKB">
        <authorList>
            <consortium name="Ensembl"/>
        </authorList>
    </citation>
    <scope>IDENTIFICATION</scope>
</reference>
<sequence>MVKSRPVFWSGGDSPEVPVRKRAACSSQSEGARGSAMGRRGGRSQEGGVAYGARRPLERKRTWLGARPVSLGNRALLTSSFASPGGEKARFLDAPPSSPNGAEAGLPPRPGRGRCPPAEALPGAAEAKPGVRRQGQDHRAAEMKQNDKILCILDERQKRDSQILNKAVNEFRQTYQRPETRREFDLSDPQALKKDTPARLADSDPRCTISGLQKFMGEDLNSENRWKFQKEQTREWLLQQQKDWENALADKKYADALHDQHRMELDQKAVNLQRIDEETRRAICITTTEFNKALAADIASRRQLEKQQENEDNIAEISNLLRGDLLSENPQQAASSFGNGRVIPNRWKGMNQDQLKEIRDVQLQQVLEKLRLEEEERQRNAEWDRKRIQEARAEVLFERHQQRQNRELRRTLDNLNAQLSQEQKTRQAYIDEEVHSNFPSGQYYTQFNTTSR</sequence>
<gene>
    <name evidence="12" type="primary">RIBC2</name>
</gene>
<feature type="region of interest" description="Disordered" evidence="11">
    <location>
        <begin position="82"/>
        <end position="142"/>
    </location>
</feature>
<keyword evidence="13" id="KW-1185">Reference proteome</keyword>
<dbReference type="GeneTree" id="ENSGT00390000010825"/>
<evidence type="ECO:0000256" key="2">
    <source>
        <dbReference type="ARBA" id="ARBA00006875"/>
    </source>
</evidence>
<evidence type="ECO:0000256" key="1">
    <source>
        <dbReference type="ARBA" id="ARBA00004611"/>
    </source>
</evidence>
<evidence type="ECO:0000256" key="3">
    <source>
        <dbReference type="ARBA" id="ARBA00022490"/>
    </source>
</evidence>
<reference evidence="12" key="2">
    <citation type="submission" date="2025-08" db="UniProtKB">
        <authorList>
            <consortium name="Ensembl"/>
        </authorList>
    </citation>
    <scope>IDENTIFICATION</scope>
</reference>
<evidence type="ECO:0000256" key="5">
    <source>
        <dbReference type="ARBA" id="ARBA00023054"/>
    </source>
</evidence>
<dbReference type="CTD" id="26150"/>
<dbReference type="Pfam" id="PF05914">
    <property type="entry name" value="RIB43A"/>
    <property type="match status" value="1"/>
</dbReference>
<evidence type="ECO:0000256" key="4">
    <source>
        <dbReference type="ARBA" id="ARBA00022846"/>
    </source>
</evidence>
<dbReference type="KEGG" id="pmua:114596860"/>
<evidence type="ECO:0000313" key="13">
    <source>
        <dbReference type="Proteomes" id="UP000472272"/>
    </source>
</evidence>
<keyword evidence="6" id="KW-0969">Cilium</keyword>
<dbReference type="RefSeq" id="XP_028584476.1">
    <property type="nucleotide sequence ID" value="XM_028728643.1"/>
</dbReference>
<dbReference type="InterPro" id="IPR008805">
    <property type="entry name" value="RIB43A"/>
</dbReference>
<dbReference type="Ensembl" id="ENSPMRT00000002005.1">
    <property type="protein sequence ID" value="ENSPMRP00000001885.1"/>
    <property type="gene ID" value="ENSPMRG00000001392.1"/>
</dbReference>
<name>A0A670HRN9_PODMU</name>